<dbReference type="PANTHER" id="PTHR32108">
    <property type="entry name" value="DNA-DIRECTED RNA POLYMERASE SUBUNIT ALPHA"/>
    <property type="match status" value="1"/>
</dbReference>
<feature type="compositionally biased region" description="Polar residues" evidence="1">
    <location>
        <begin position="72"/>
        <end position="81"/>
    </location>
</feature>
<protein>
    <submittedName>
        <fullName evidence="3 4">Uncharacterized protein</fullName>
    </submittedName>
</protein>
<dbReference type="OrthoDB" id="1750196at2759"/>
<accession>A0A6P6S9H7</accession>
<evidence type="ECO:0000313" key="2">
    <source>
        <dbReference type="Proteomes" id="UP001652660"/>
    </source>
</evidence>
<proteinExistence type="predicted"/>
<sequence>MSTRPGSSDMTAATTQPEATSPGIQLTELLAKFGEMASEMATQRKLIDELISSGVQPEPVPDRQPEPESFVIPSTQVTDTPSFPIPPEETFAYPTTNLPYAYPPNPSSFLTRRQGSQPQATSNISPELHTFYYPAAEPFLPDHTVQTKPEMGESSTPVDMKLLKRLDRFDEFMGKSQGLNKQGVLDYDKFCLLPNVRLPERFKTPKFNKYDRTGNVSALESQLDALQGQRSSGKKQQFQKKEGEIVFVWDRNRVPRSRPRQHPTYSNSYPYHSNPHPVHHPNTTQPRPRPKYTNSSIAPFQISQPNFQQVRPRPPYNQQFSPPNRPTYNYPQHTKIYNQSRTRTFTNLGRPLDQLYEQLKAAGRIGIILPPTYSHGVPAGYNPQYTCAYHSGAPGHPTTDCRALKHKVQDMIEAGEIVIREGPAQAPNVDKNPLPEYDNTIGVIMDHTEFKEPTKNSSSEAEVFGNDAEFPDIPEGSISN</sequence>
<reference evidence="2" key="1">
    <citation type="journal article" date="2025" name="Foods">
        <title>Unveiling the Microbial Signatures of Arabica Coffee Cherries: Insights into Ripeness Specific Diversity, Functional Traits, and Implications for Quality and Safety.</title>
        <authorList>
            <consortium name="RefSeq"/>
            <person name="Tenea G.N."/>
            <person name="Cifuentes V."/>
            <person name="Reyes P."/>
            <person name="Cevallos-Vallejos M."/>
        </authorList>
    </citation>
    <scope>NUCLEOTIDE SEQUENCE [LARGE SCALE GENOMIC DNA]</scope>
</reference>
<feature type="region of interest" description="Disordered" evidence="1">
    <location>
        <begin position="449"/>
        <end position="480"/>
    </location>
</feature>
<gene>
    <name evidence="3 4" type="primary">LOC113689228</name>
</gene>
<dbReference type="RefSeq" id="XP_027062833.2">
    <property type="nucleotide sequence ID" value="XM_027207032.2"/>
</dbReference>
<feature type="region of interest" description="Disordered" evidence="1">
    <location>
        <begin position="1"/>
        <end position="24"/>
    </location>
</feature>
<name>A0A6P6S9H7_COFAR</name>
<feature type="compositionally biased region" description="Polar residues" evidence="1">
    <location>
        <begin position="281"/>
        <end position="297"/>
    </location>
</feature>
<dbReference type="RefSeq" id="XP_071911338.1">
    <property type="nucleotide sequence ID" value="XM_072055237.1"/>
</dbReference>
<evidence type="ECO:0000313" key="4">
    <source>
        <dbReference type="RefSeq" id="XP_071911338.1"/>
    </source>
</evidence>
<keyword evidence="2" id="KW-1185">Reference proteome</keyword>
<dbReference type="AlphaFoldDB" id="A0A6P6S9H7"/>
<evidence type="ECO:0000313" key="3">
    <source>
        <dbReference type="RefSeq" id="XP_027062833.2"/>
    </source>
</evidence>
<dbReference type="Proteomes" id="UP001652660">
    <property type="component" value="Chromosome 1e"/>
</dbReference>
<feature type="region of interest" description="Disordered" evidence="1">
    <location>
        <begin position="54"/>
        <end position="85"/>
    </location>
</feature>
<dbReference type="GeneID" id="113689228"/>
<feature type="region of interest" description="Disordered" evidence="1">
    <location>
        <begin position="252"/>
        <end position="297"/>
    </location>
</feature>
<reference evidence="3 4" key="2">
    <citation type="submission" date="2025-05" db="UniProtKB">
        <authorList>
            <consortium name="RefSeq"/>
        </authorList>
    </citation>
    <scope>IDENTIFICATION</scope>
    <source>
        <tissue evidence="3 4">Leaves</tissue>
    </source>
</reference>
<organism evidence="2 3">
    <name type="scientific">Coffea arabica</name>
    <name type="common">Arabian coffee</name>
    <dbReference type="NCBI Taxonomy" id="13443"/>
    <lineage>
        <taxon>Eukaryota</taxon>
        <taxon>Viridiplantae</taxon>
        <taxon>Streptophyta</taxon>
        <taxon>Embryophyta</taxon>
        <taxon>Tracheophyta</taxon>
        <taxon>Spermatophyta</taxon>
        <taxon>Magnoliopsida</taxon>
        <taxon>eudicotyledons</taxon>
        <taxon>Gunneridae</taxon>
        <taxon>Pentapetalae</taxon>
        <taxon>asterids</taxon>
        <taxon>lamiids</taxon>
        <taxon>Gentianales</taxon>
        <taxon>Rubiaceae</taxon>
        <taxon>Ixoroideae</taxon>
        <taxon>Gardenieae complex</taxon>
        <taxon>Bertiereae - Coffeeae clade</taxon>
        <taxon>Coffeeae</taxon>
        <taxon>Coffea</taxon>
    </lineage>
</organism>
<evidence type="ECO:0000256" key="1">
    <source>
        <dbReference type="SAM" id="MobiDB-lite"/>
    </source>
</evidence>